<organism evidence="3 4">
    <name type="scientific">Pseudocalidococcus azoricus BACA0444</name>
    <dbReference type="NCBI Taxonomy" id="2918990"/>
    <lineage>
        <taxon>Bacteria</taxon>
        <taxon>Bacillati</taxon>
        <taxon>Cyanobacteriota</taxon>
        <taxon>Cyanophyceae</taxon>
        <taxon>Acaryochloridales</taxon>
        <taxon>Thermosynechococcaceae</taxon>
        <taxon>Pseudocalidococcus</taxon>
        <taxon>Pseudocalidococcus azoricus</taxon>
    </lineage>
</organism>
<evidence type="ECO:0000313" key="4">
    <source>
        <dbReference type="Proteomes" id="UP001268256"/>
    </source>
</evidence>
<proteinExistence type="predicted"/>
<dbReference type="RefSeq" id="WP_322878612.1">
    <property type="nucleotide sequence ID" value="NZ_JAVMIP010000011.1"/>
</dbReference>
<dbReference type="Pfam" id="PF13448">
    <property type="entry name" value="DUF4114"/>
    <property type="match status" value="1"/>
</dbReference>
<name>A0AAE4FU14_9CYAN</name>
<feature type="region of interest" description="Disordered" evidence="1">
    <location>
        <begin position="369"/>
        <end position="401"/>
    </location>
</feature>
<evidence type="ECO:0000313" key="3">
    <source>
        <dbReference type="EMBL" id="MDS3861369.1"/>
    </source>
</evidence>
<comment type="caution">
    <text evidence="3">The sequence shown here is derived from an EMBL/GenBank/DDBJ whole genome shotgun (WGS) entry which is preliminary data.</text>
</comment>
<feature type="domain" description="DUF4114" evidence="2">
    <location>
        <begin position="572"/>
        <end position="644"/>
    </location>
</feature>
<keyword evidence="4" id="KW-1185">Reference proteome</keyword>
<dbReference type="Proteomes" id="UP001268256">
    <property type="component" value="Unassembled WGS sequence"/>
</dbReference>
<evidence type="ECO:0000259" key="2">
    <source>
        <dbReference type="Pfam" id="PF13448"/>
    </source>
</evidence>
<evidence type="ECO:0000256" key="1">
    <source>
        <dbReference type="SAM" id="MobiDB-lite"/>
    </source>
</evidence>
<reference evidence="4" key="1">
    <citation type="submission" date="2023-07" db="EMBL/GenBank/DDBJ databases">
        <authorList>
            <person name="Luz R."/>
            <person name="Cordeiro R."/>
            <person name="Fonseca A."/>
            <person name="Goncalves V."/>
        </authorList>
    </citation>
    <scope>NUCLEOTIDE SEQUENCE [LARGE SCALE GENOMIC DNA]</scope>
    <source>
        <strain evidence="4">BACA0444</strain>
    </source>
</reference>
<sequence>MTIQYTPRAHGLLTYLVSDRLNTSGQSSSLNTNILLNSDLFSVQAGIFTANYGFEGYMGIPGMDSTDATSQQIAFDNNVAWNNLGNLTTTLQRAYTSAISTDTVQRTYGVDLEKNDNIPIVLTWPLLPKTVNPTDFQVILNTGTIVTPAIASFLPNSEYNERQTVVITGEFGNRLTPGQPGAIYPISVKTILDSTPLEMVGPNGPISAVGLTIDSLNPYVEGNGPKIIAAKLNRFSDLGEGAPIWLATNQKNSGSDLYGNQSQFRLRTYTSAGFSPDGIASLLPTEFGRYFRLQAEGINGQTINLTQTGINYDIPGFGIVRVVGLADLAAVQDTYDLTYIEDHDNYYDIILAGDETAVQQIRRVEMPSAGDYSPVYNPGGPGNDPENGPPGPFTVPSSPHSINVQDNLTQNSNVSYVEVDGPVMRNPFSGTPIGNNLGLAVKDLATGHQIYQYVDPDGKNFYASFAAATDEATDLALPLSHPIPIDLIDARNFTQGTTVTVSGSYSREAAFESSMGFYRLLDSNGSVLDPLTGTILAPGQAGYSEAALSTANRLQTSGSTLTIGNLETKSFSFNIMGGGLYAPFLQVNALDANGVTKIVYFTFGAANQDGLSHGTKWGANVIGFEDLLGGGDFDFDDIILRFSLNQ</sequence>
<dbReference type="InterPro" id="IPR025193">
    <property type="entry name" value="DUF4114"/>
</dbReference>
<protein>
    <submittedName>
        <fullName evidence="3">DUF4114 domain-containing protein</fullName>
    </submittedName>
</protein>
<dbReference type="AlphaFoldDB" id="A0AAE4FU14"/>
<dbReference type="EMBL" id="JAVMIP010000011">
    <property type="protein sequence ID" value="MDS3861369.1"/>
    <property type="molecule type" value="Genomic_DNA"/>
</dbReference>
<accession>A0AAE4FU14</accession>
<gene>
    <name evidence="3" type="ORF">RIF25_11175</name>
</gene>